<evidence type="ECO:0000313" key="2">
    <source>
        <dbReference type="Proteomes" id="UP001194468"/>
    </source>
</evidence>
<comment type="caution">
    <text evidence="1">The sequence shown here is derived from an EMBL/GenBank/DDBJ whole genome shotgun (WGS) entry which is preliminary data.</text>
</comment>
<dbReference type="Proteomes" id="UP001194468">
    <property type="component" value="Unassembled WGS sequence"/>
</dbReference>
<protein>
    <submittedName>
        <fullName evidence="1">Uncharacterized protein</fullName>
    </submittedName>
</protein>
<keyword evidence="2" id="KW-1185">Reference proteome</keyword>
<reference evidence="1" key="2">
    <citation type="journal article" date="2020" name="Nat. Commun.">
        <title>Large-scale genome sequencing of mycorrhizal fungi provides insights into the early evolution of symbiotic traits.</title>
        <authorList>
            <person name="Miyauchi S."/>
            <person name="Kiss E."/>
            <person name="Kuo A."/>
            <person name="Drula E."/>
            <person name="Kohler A."/>
            <person name="Sanchez-Garcia M."/>
            <person name="Morin E."/>
            <person name="Andreopoulos B."/>
            <person name="Barry K.W."/>
            <person name="Bonito G."/>
            <person name="Buee M."/>
            <person name="Carver A."/>
            <person name="Chen C."/>
            <person name="Cichocki N."/>
            <person name="Clum A."/>
            <person name="Culley D."/>
            <person name="Crous P.W."/>
            <person name="Fauchery L."/>
            <person name="Girlanda M."/>
            <person name="Hayes R.D."/>
            <person name="Keri Z."/>
            <person name="LaButti K."/>
            <person name="Lipzen A."/>
            <person name="Lombard V."/>
            <person name="Magnuson J."/>
            <person name="Maillard F."/>
            <person name="Murat C."/>
            <person name="Nolan M."/>
            <person name="Ohm R.A."/>
            <person name="Pangilinan J."/>
            <person name="Pereira M.F."/>
            <person name="Perotto S."/>
            <person name="Peter M."/>
            <person name="Pfister S."/>
            <person name="Riley R."/>
            <person name="Sitrit Y."/>
            <person name="Stielow J.B."/>
            <person name="Szollosi G."/>
            <person name="Zifcakova L."/>
            <person name="Stursova M."/>
            <person name="Spatafora J.W."/>
            <person name="Tedersoo L."/>
            <person name="Vaario L.M."/>
            <person name="Yamada A."/>
            <person name="Yan M."/>
            <person name="Wang P."/>
            <person name="Xu J."/>
            <person name="Bruns T."/>
            <person name="Baldrian P."/>
            <person name="Vilgalys R."/>
            <person name="Dunand C."/>
            <person name="Henrissat B."/>
            <person name="Grigoriev I.V."/>
            <person name="Hibbett D."/>
            <person name="Nagy L.G."/>
            <person name="Martin F.M."/>
        </authorList>
    </citation>
    <scope>NUCLEOTIDE SEQUENCE</scope>
    <source>
        <strain evidence="1">BED1</strain>
    </source>
</reference>
<organism evidence="1 2">
    <name type="scientific">Boletus edulis BED1</name>
    <dbReference type="NCBI Taxonomy" id="1328754"/>
    <lineage>
        <taxon>Eukaryota</taxon>
        <taxon>Fungi</taxon>
        <taxon>Dikarya</taxon>
        <taxon>Basidiomycota</taxon>
        <taxon>Agaricomycotina</taxon>
        <taxon>Agaricomycetes</taxon>
        <taxon>Agaricomycetidae</taxon>
        <taxon>Boletales</taxon>
        <taxon>Boletineae</taxon>
        <taxon>Boletaceae</taxon>
        <taxon>Boletoideae</taxon>
        <taxon>Boletus</taxon>
    </lineage>
</organism>
<proteinExistence type="predicted"/>
<name>A0AAD4GHE4_BOLED</name>
<reference evidence="1" key="1">
    <citation type="submission" date="2019-10" db="EMBL/GenBank/DDBJ databases">
        <authorList>
            <consortium name="DOE Joint Genome Institute"/>
            <person name="Kuo A."/>
            <person name="Miyauchi S."/>
            <person name="Kiss E."/>
            <person name="Drula E."/>
            <person name="Kohler A."/>
            <person name="Sanchez-Garcia M."/>
            <person name="Andreopoulos B."/>
            <person name="Barry K.W."/>
            <person name="Bonito G."/>
            <person name="Buee M."/>
            <person name="Carver A."/>
            <person name="Chen C."/>
            <person name="Cichocki N."/>
            <person name="Clum A."/>
            <person name="Culley D."/>
            <person name="Crous P.W."/>
            <person name="Fauchery L."/>
            <person name="Girlanda M."/>
            <person name="Hayes R."/>
            <person name="Keri Z."/>
            <person name="LaButti K."/>
            <person name="Lipzen A."/>
            <person name="Lombard V."/>
            <person name="Magnuson J."/>
            <person name="Maillard F."/>
            <person name="Morin E."/>
            <person name="Murat C."/>
            <person name="Nolan M."/>
            <person name="Ohm R."/>
            <person name="Pangilinan J."/>
            <person name="Pereira M."/>
            <person name="Perotto S."/>
            <person name="Peter M."/>
            <person name="Riley R."/>
            <person name="Sitrit Y."/>
            <person name="Stielow B."/>
            <person name="Szollosi G."/>
            <person name="Zifcakova L."/>
            <person name="Stursova M."/>
            <person name="Spatafora J.W."/>
            <person name="Tedersoo L."/>
            <person name="Vaario L.-M."/>
            <person name="Yamada A."/>
            <person name="Yan M."/>
            <person name="Wang P."/>
            <person name="Xu J."/>
            <person name="Bruns T."/>
            <person name="Baldrian P."/>
            <person name="Vilgalys R."/>
            <person name="Henrissat B."/>
            <person name="Grigoriev I.V."/>
            <person name="Hibbett D."/>
            <person name="Nagy L.G."/>
            <person name="Martin F.M."/>
        </authorList>
    </citation>
    <scope>NUCLEOTIDE SEQUENCE</scope>
    <source>
        <strain evidence="1">BED1</strain>
    </source>
</reference>
<accession>A0AAD4GHE4</accession>
<dbReference type="AlphaFoldDB" id="A0AAD4GHE4"/>
<sequence>MMLVHGSVYEVLSAVAKFGVSRFLIYCAVCVTLGEDGRLTEEVERVRQMQSELPEDAGIDNGRTRWEFDCRGRCIEKLEKLGDKVARDSKKHDQAIVYYSSALSPD</sequence>
<evidence type="ECO:0000313" key="1">
    <source>
        <dbReference type="EMBL" id="KAF8444932.1"/>
    </source>
</evidence>
<gene>
    <name evidence="1" type="ORF">L210DRAFT_3643114</name>
</gene>
<dbReference type="EMBL" id="WHUW01000006">
    <property type="protein sequence ID" value="KAF8444932.1"/>
    <property type="molecule type" value="Genomic_DNA"/>
</dbReference>